<name>A0A0V1FPJ6_TRIPS</name>
<comment type="caution">
    <text evidence="3">The sequence shown here is derived from an EMBL/GenBank/DDBJ whole genome shotgun (WGS) entry which is preliminary data.</text>
</comment>
<dbReference type="EMBL" id="JYDT01000051">
    <property type="protein sequence ID" value="KRY87695.1"/>
    <property type="molecule type" value="Genomic_DNA"/>
</dbReference>
<keyword evidence="2" id="KW-0732">Signal</keyword>
<reference evidence="3 4" key="1">
    <citation type="submission" date="2015-01" db="EMBL/GenBank/DDBJ databases">
        <title>Evolution of Trichinella species and genotypes.</title>
        <authorList>
            <person name="Korhonen P.K."/>
            <person name="Edoardo P."/>
            <person name="Giuseppe L.R."/>
            <person name="Gasser R.B."/>
        </authorList>
    </citation>
    <scope>NUCLEOTIDE SEQUENCE [LARGE SCALE GENOMIC DNA]</scope>
    <source>
        <strain evidence="3">ISS470</strain>
    </source>
</reference>
<sequence>MDSGQLDLWRVLFVLWSVYSRCWSRGRLSAFTCGGKLTSLNSYNGQKQLEDRCERAGPVGESKFSEQAGTEVEEVEVD</sequence>
<feature type="region of interest" description="Disordered" evidence="1">
    <location>
        <begin position="59"/>
        <end position="78"/>
    </location>
</feature>
<evidence type="ECO:0000256" key="1">
    <source>
        <dbReference type="SAM" id="MobiDB-lite"/>
    </source>
</evidence>
<dbReference type="Proteomes" id="UP000054995">
    <property type="component" value="Unassembled WGS sequence"/>
</dbReference>
<evidence type="ECO:0000256" key="2">
    <source>
        <dbReference type="SAM" id="SignalP"/>
    </source>
</evidence>
<evidence type="ECO:0008006" key="5">
    <source>
        <dbReference type="Google" id="ProtNLM"/>
    </source>
</evidence>
<feature type="chain" id="PRO_5006878154" description="Secreted protein" evidence="2">
    <location>
        <begin position="25"/>
        <end position="78"/>
    </location>
</feature>
<accession>A0A0V1FPJ6</accession>
<proteinExistence type="predicted"/>
<dbReference type="AlphaFoldDB" id="A0A0V1FPJ6"/>
<protein>
    <recommendedName>
        <fullName evidence="5">Secreted protein</fullName>
    </recommendedName>
</protein>
<feature type="signal peptide" evidence="2">
    <location>
        <begin position="1"/>
        <end position="24"/>
    </location>
</feature>
<evidence type="ECO:0000313" key="3">
    <source>
        <dbReference type="EMBL" id="KRY87695.1"/>
    </source>
</evidence>
<keyword evidence="4" id="KW-1185">Reference proteome</keyword>
<gene>
    <name evidence="3" type="ORF">T4D_9662</name>
</gene>
<organism evidence="3 4">
    <name type="scientific">Trichinella pseudospiralis</name>
    <name type="common">Parasitic roundworm</name>
    <dbReference type="NCBI Taxonomy" id="6337"/>
    <lineage>
        <taxon>Eukaryota</taxon>
        <taxon>Metazoa</taxon>
        <taxon>Ecdysozoa</taxon>
        <taxon>Nematoda</taxon>
        <taxon>Enoplea</taxon>
        <taxon>Dorylaimia</taxon>
        <taxon>Trichinellida</taxon>
        <taxon>Trichinellidae</taxon>
        <taxon>Trichinella</taxon>
    </lineage>
</organism>
<evidence type="ECO:0000313" key="4">
    <source>
        <dbReference type="Proteomes" id="UP000054995"/>
    </source>
</evidence>